<dbReference type="EMBL" id="JANPWB010000011">
    <property type="protein sequence ID" value="KAJ1123550.1"/>
    <property type="molecule type" value="Genomic_DNA"/>
</dbReference>
<evidence type="ECO:0000256" key="1">
    <source>
        <dbReference type="SAM" id="MobiDB-lite"/>
    </source>
</evidence>
<dbReference type="AlphaFoldDB" id="A0AAV7P8R5"/>
<feature type="region of interest" description="Disordered" evidence="1">
    <location>
        <begin position="32"/>
        <end position="78"/>
    </location>
</feature>
<gene>
    <name evidence="2" type="ORF">NDU88_002019</name>
</gene>
<evidence type="ECO:0000313" key="3">
    <source>
        <dbReference type="Proteomes" id="UP001066276"/>
    </source>
</evidence>
<name>A0AAV7P8R5_PLEWA</name>
<protein>
    <submittedName>
        <fullName evidence="2">Uncharacterized protein</fullName>
    </submittedName>
</protein>
<comment type="caution">
    <text evidence="2">The sequence shown here is derived from an EMBL/GenBank/DDBJ whole genome shotgun (WGS) entry which is preliminary data.</text>
</comment>
<proteinExistence type="predicted"/>
<organism evidence="2 3">
    <name type="scientific">Pleurodeles waltl</name>
    <name type="common">Iberian ribbed newt</name>
    <dbReference type="NCBI Taxonomy" id="8319"/>
    <lineage>
        <taxon>Eukaryota</taxon>
        <taxon>Metazoa</taxon>
        <taxon>Chordata</taxon>
        <taxon>Craniata</taxon>
        <taxon>Vertebrata</taxon>
        <taxon>Euteleostomi</taxon>
        <taxon>Amphibia</taxon>
        <taxon>Batrachia</taxon>
        <taxon>Caudata</taxon>
        <taxon>Salamandroidea</taxon>
        <taxon>Salamandridae</taxon>
        <taxon>Pleurodelinae</taxon>
        <taxon>Pleurodeles</taxon>
    </lineage>
</organism>
<reference evidence="2" key="1">
    <citation type="journal article" date="2022" name="bioRxiv">
        <title>Sequencing and chromosome-scale assembly of the giantPleurodeles waltlgenome.</title>
        <authorList>
            <person name="Brown T."/>
            <person name="Elewa A."/>
            <person name="Iarovenko S."/>
            <person name="Subramanian E."/>
            <person name="Araus A.J."/>
            <person name="Petzold A."/>
            <person name="Susuki M."/>
            <person name="Suzuki K.-i.T."/>
            <person name="Hayashi T."/>
            <person name="Toyoda A."/>
            <person name="Oliveira C."/>
            <person name="Osipova E."/>
            <person name="Leigh N.D."/>
            <person name="Simon A."/>
            <person name="Yun M.H."/>
        </authorList>
    </citation>
    <scope>NUCLEOTIDE SEQUENCE</scope>
    <source>
        <strain evidence="2">20211129_DDA</strain>
        <tissue evidence="2">Liver</tissue>
    </source>
</reference>
<keyword evidence="3" id="KW-1185">Reference proteome</keyword>
<dbReference type="Proteomes" id="UP001066276">
    <property type="component" value="Chromosome 7"/>
</dbReference>
<evidence type="ECO:0000313" key="2">
    <source>
        <dbReference type="EMBL" id="KAJ1123550.1"/>
    </source>
</evidence>
<sequence length="241" mass="24588">MAAAVLFRPIKLYIYEAARREAGGSGALRAAAAAHGEGDSPLHRAPRGRGPAQGGGGLSVRSGAAEPALPRTRRVPLGHRRLGAVARAAPDLPCPQVRGGNAKAAPGSLLPQSWGGGGQWLGLPLIHCAPQTGGTIGWGSPGYRRIPSASGTEGAPVKASPIYSFGPGHKGQPLPSPLGVPLPDQPGSGSCLPSFKSKEIQLHRRGCGVRRAAVTSEASRLRPLAAYRLSSLPINEPGSSS</sequence>
<accession>A0AAV7P8R5</accession>